<dbReference type="InterPro" id="IPR013563">
    <property type="entry name" value="Oligopep_ABC_C"/>
</dbReference>
<comment type="caution">
    <text evidence="11">The sequence shown here is derived from an EMBL/GenBank/DDBJ whole genome shotgun (WGS) entry which is preliminary data.</text>
</comment>
<dbReference type="Proteomes" id="UP000325415">
    <property type="component" value="Unassembled WGS sequence"/>
</dbReference>
<dbReference type="GO" id="GO:0015833">
    <property type="term" value="P:peptide transport"/>
    <property type="evidence" value="ECO:0007669"/>
    <property type="project" value="InterPro"/>
</dbReference>
<evidence type="ECO:0000256" key="5">
    <source>
        <dbReference type="ARBA" id="ARBA00022519"/>
    </source>
</evidence>
<evidence type="ECO:0000256" key="8">
    <source>
        <dbReference type="ARBA" id="ARBA00022967"/>
    </source>
</evidence>
<evidence type="ECO:0000256" key="9">
    <source>
        <dbReference type="ARBA" id="ARBA00023136"/>
    </source>
</evidence>
<evidence type="ECO:0000256" key="4">
    <source>
        <dbReference type="ARBA" id="ARBA00022475"/>
    </source>
</evidence>
<dbReference type="InterPro" id="IPR027417">
    <property type="entry name" value="P-loop_NTPase"/>
</dbReference>
<dbReference type="Pfam" id="PF08352">
    <property type="entry name" value="oligo_HPY"/>
    <property type="match status" value="1"/>
</dbReference>
<dbReference type="GO" id="GO:0005886">
    <property type="term" value="C:plasma membrane"/>
    <property type="evidence" value="ECO:0007669"/>
    <property type="project" value="UniProtKB-SubCell"/>
</dbReference>
<dbReference type="SMART" id="SM00382">
    <property type="entry name" value="AAA"/>
    <property type="match status" value="1"/>
</dbReference>
<keyword evidence="8" id="KW-1278">Translocase</keyword>
<dbReference type="GO" id="GO:0005524">
    <property type="term" value="F:ATP binding"/>
    <property type="evidence" value="ECO:0007669"/>
    <property type="project" value="UniProtKB-KW"/>
</dbReference>
<keyword evidence="3" id="KW-0813">Transport</keyword>
<evidence type="ECO:0000256" key="1">
    <source>
        <dbReference type="ARBA" id="ARBA00004202"/>
    </source>
</evidence>
<keyword evidence="4" id="KW-1003">Cell membrane</keyword>
<gene>
    <name evidence="11" type="ORF">DDE84_04050</name>
</gene>
<dbReference type="EMBL" id="QDAG01000003">
    <property type="protein sequence ID" value="KAE8129249.1"/>
    <property type="molecule type" value="Genomic_DNA"/>
</dbReference>
<keyword evidence="12" id="KW-1185">Reference proteome</keyword>
<dbReference type="SUPFAM" id="SSF52540">
    <property type="entry name" value="P-loop containing nucleoside triphosphate hydrolases"/>
    <property type="match status" value="1"/>
</dbReference>
<dbReference type="InterPro" id="IPR017871">
    <property type="entry name" value="ABC_transporter-like_CS"/>
</dbReference>
<proteinExistence type="inferred from homology"/>
<dbReference type="InterPro" id="IPR050388">
    <property type="entry name" value="ABC_Ni/Peptide_Import"/>
</dbReference>
<dbReference type="RefSeq" id="WP_152580454.1">
    <property type="nucleotide sequence ID" value="NZ_JALCCS010000008.1"/>
</dbReference>
<dbReference type="InterPro" id="IPR003439">
    <property type="entry name" value="ABC_transporter-like_ATP-bd"/>
</dbReference>
<keyword evidence="6" id="KW-0547">Nucleotide-binding</keyword>
<dbReference type="Gene3D" id="3.40.50.300">
    <property type="entry name" value="P-loop containing nucleotide triphosphate hydrolases"/>
    <property type="match status" value="1"/>
</dbReference>
<evidence type="ECO:0000313" key="11">
    <source>
        <dbReference type="EMBL" id="KAE8129249.1"/>
    </source>
</evidence>
<dbReference type="GO" id="GO:0016887">
    <property type="term" value="F:ATP hydrolysis activity"/>
    <property type="evidence" value="ECO:0007669"/>
    <property type="project" value="InterPro"/>
</dbReference>
<evidence type="ECO:0000256" key="3">
    <source>
        <dbReference type="ARBA" id="ARBA00022448"/>
    </source>
</evidence>
<dbReference type="InterPro" id="IPR003593">
    <property type="entry name" value="AAA+_ATPase"/>
</dbReference>
<evidence type="ECO:0000259" key="10">
    <source>
        <dbReference type="PROSITE" id="PS50893"/>
    </source>
</evidence>
<comment type="similarity">
    <text evidence="2">Belongs to the ABC transporter superfamily.</text>
</comment>
<dbReference type="OrthoDB" id="3677453at2"/>
<dbReference type="PANTHER" id="PTHR43297:SF14">
    <property type="entry name" value="ATPASE AAA-TYPE CORE DOMAIN-CONTAINING PROTEIN"/>
    <property type="match status" value="1"/>
</dbReference>
<protein>
    <submittedName>
        <fullName evidence="11">ABC transporter ATP-binding protein</fullName>
    </submittedName>
</protein>
<feature type="domain" description="ABC transporter" evidence="10">
    <location>
        <begin position="19"/>
        <end position="269"/>
    </location>
</feature>
<accession>A0A5N6S5Z6</accession>
<dbReference type="AlphaFoldDB" id="A0A5N6S5Z6"/>
<reference evidence="11 12" key="1">
    <citation type="submission" date="2018-04" db="EMBL/GenBank/DDBJ databases">
        <authorList>
            <person name="Eckel V.P."/>
            <person name="Vogel R.F."/>
        </authorList>
    </citation>
    <scope>NUCLEOTIDE SEQUENCE [LARGE SCALE GENOMIC DNA]</scope>
    <source>
        <strain evidence="12">TMW 2.1764</strain>
    </source>
</reference>
<evidence type="ECO:0000313" key="12">
    <source>
        <dbReference type="Proteomes" id="UP000325415"/>
    </source>
</evidence>
<dbReference type="PROSITE" id="PS00211">
    <property type="entry name" value="ABC_TRANSPORTER_1"/>
    <property type="match status" value="1"/>
</dbReference>
<comment type="subcellular location">
    <subcellularLocation>
        <location evidence="1">Cell membrane</location>
        <topology evidence="1">Peripheral membrane protein</topology>
    </subcellularLocation>
</comment>
<organism evidence="11 12">
    <name type="scientific">Bifidobacterium tibiigranuli</name>
    <dbReference type="NCBI Taxonomy" id="2172043"/>
    <lineage>
        <taxon>Bacteria</taxon>
        <taxon>Bacillati</taxon>
        <taxon>Actinomycetota</taxon>
        <taxon>Actinomycetes</taxon>
        <taxon>Bifidobacteriales</taxon>
        <taxon>Bifidobacteriaceae</taxon>
        <taxon>Bifidobacterium</taxon>
    </lineage>
</organism>
<evidence type="ECO:0000256" key="6">
    <source>
        <dbReference type="ARBA" id="ARBA00022741"/>
    </source>
</evidence>
<keyword evidence="7 11" id="KW-0067">ATP-binding</keyword>
<dbReference type="PROSITE" id="PS50893">
    <property type="entry name" value="ABC_TRANSPORTER_2"/>
    <property type="match status" value="1"/>
</dbReference>
<dbReference type="GeneID" id="78126863"/>
<keyword evidence="9" id="KW-0472">Membrane</keyword>
<sequence>MNEPLNSTANRQAVPVLEVRDLSVTFQTGHGPIQAVKHVSLVIRAGQAFGIVGESGAGKSALMRAIADIQPLGTRSEITGSVTINGQEPARMSARKRRAFMCSQVGMIFQDPLRSLNPTYRVGSQLTEALSNMDSRPDAKARRARGLGMLRTTGFDNPESLWRCYPFQLSGGQRQRIGIGAAAIGHPQLLIGDEPTTALDVTVQHQVLDVLDDIRRATGSAFLLVTHDLDVAAERCDTIAVMKSGKIIEVGPTEQIMTQPQNPYTKALLACIPSLEGERLRRLPTVESIYAEGGAQ</sequence>
<keyword evidence="5" id="KW-0997">Cell inner membrane</keyword>
<evidence type="ECO:0000256" key="2">
    <source>
        <dbReference type="ARBA" id="ARBA00005417"/>
    </source>
</evidence>
<name>A0A5N6S5Z6_9BIFI</name>
<dbReference type="PANTHER" id="PTHR43297">
    <property type="entry name" value="OLIGOPEPTIDE TRANSPORT ATP-BINDING PROTEIN APPD"/>
    <property type="match status" value="1"/>
</dbReference>
<evidence type="ECO:0000256" key="7">
    <source>
        <dbReference type="ARBA" id="ARBA00022840"/>
    </source>
</evidence>
<dbReference type="Pfam" id="PF00005">
    <property type="entry name" value="ABC_tran"/>
    <property type="match status" value="1"/>
</dbReference>
<dbReference type="CDD" id="cd03257">
    <property type="entry name" value="ABC_NikE_OppD_transporters"/>
    <property type="match status" value="1"/>
</dbReference>